<gene>
    <name evidence="2" type="ORF">CUJ89_27825</name>
</gene>
<dbReference type="AlphaFoldDB" id="A0A2Z5N5B0"/>
<proteinExistence type="predicted"/>
<sequence>MALSAVVVAAPSANAQNASDPTTAPVDSATAKQAQKAQRKVERKANGAKKNAELSQLEKNGYNPGGDQVDYPQNLQNAQKQGVRPASSPAPQGYWTQAQGVGVGPH</sequence>
<evidence type="ECO:0000313" key="3">
    <source>
        <dbReference type="Proteomes" id="UP000253104"/>
    </source>
</evidence>
<feature type="region of interest" description="Disordered" evidence="1">
    <location>
        <begin position="1"/>
        <end position="106"/>
    </location>
</feature>
<accession>A0A2Z5N5B0</accession>
<dbReference type="OrthoDB" id="9103790at2"/>
<dbReference type="Proteomes" id="UP000253104">
    <property type="component" value="Chromosome mHSR5_B"/>
</dbReference>
<feature type="compositionally biased region" description="Low complexity" evidence="1">
    <location>
        <begin position="1"/>
        <end position="19"/>
    </location>
</feature>
<evidence type="ECO:0008006" key="4">
    <source>
        <dbReference type="Google" id="ProtNLM"/>
    </source>
</evidence>
<dbReference type="EMBL" id="CP024903">
    <property type="protein sequence ID" value="AXF24138.1"/>
    <property type="molecule type" value="Genomic_DNA"/>
</dbReference>
<evidence type="ECO:0000256" key="1">
    <source>
        <dbReference type="SAM" id="MobiDB-lite"/>
    </source>
</evidence>
<name>A0A2Z5N5B0_BURPY</name>
<organism evidence="2 3">
    <name type="scientific">Burkholderia pyrrocinia</name>
    <name type="common">Pseudomonas pyrrocinia</name>
    <dbReference type="NCBI Taxonomy" id="60550"/>
    <lineage>
        <taxon>Bacteria</taxon>
        <taxon>Pseudomonadati</taxon>
        <taxon>Pseudomonadota</taxon>
        <taxon>Betaproteobacteria</taxon>
        <taxon>Burkholderiales</taxon>
        <taxon>Burkholderiaceae</taxon>
        <taxon>Burkholderia</taxon>
        <taxon>Burkholderia cepacia complex</taxon>
    </lineage>
</organism>
<protein>
    <recommendedName>
        <fullName evidence="4">DUF4148 domain-containing protein</fullName>
    </recommendedName>
</protein>
<feature type="compositionally biased region" description="Polar residues" evidence="1">
    <location>
        <begin position="71"/>
        <end position="80"/>
    </location>
</feature>
<reference evidence="2 3" key="1">
    <citation type="journal article" date="2018" name="ISME J.">
        <title>Involvement of Burkholderiaceae and sulfurous volatiles in disease-suppressive soils.</title>
        <authorList>
            <person name="Carrion V.J."/>
            <person name="Cordovez V."/>
            <person name="Tyc O."/>
            <person name="Etalo D.W."/>
            <person name="de Bruijn I."/>
            <person name="de Jager V.C."/>
            <person name="Medema M.H."/>
            <person name="Eberl L."/>
            <person name="Raaijmakers J.M."/>
        </authorList>
    </citation>
    <scope>NUCLEOTIDE SEQUENCE [LARGE SCALE GENOMIC DNA]</scope>
    <source>
        <strain evidence="3">mHSR5</strain>
    </source>
</reference>
<evidence type="ECO:0000313" key="2">
    <source>
        <dbReference type="EMBL" id="AXF24138.1"/>
    </source>
</evidence>